<organism evidence="1 2">
    <name type="scientific">Thermaerobacillus caldiproteolyticus</name>
    <dbReference type="NCBI Taxonomy" id="247480"/>
    <lineage>
        <taxon>Bacteria</taxon>
        <taxon>Bacillati</taxon>
        <taxon>Bacillota</taxon>
        <taxon>Bacilli</taxon>
        <taxon>Bacillales</taxon>
        <taxon>Anoxybacillaceae</taxon>
        <taxon>Thermaerobacillus</taxon>
    </lineage>
</organism>
<gene>
    <name evidence="1" type="ORF">HNR31_000952</name>
</gene>
<accession>A0A7V9Z4Z9</accession>
<name>A0A7V9Z4Z9_9BACL</name>
<dbReference type="AlphaFoldDB" id="A0A7V9Z4Z9"/>
<proteinExistence type="predicted"/>
<dbReference type="RefSeq" id="WP_181555105.1">
    <property type="nucleotide sequence ID" value="NZ_JACDUT010000002.1"/>
</dbReference>
<dbReference type="Proteomes" id="UP000523087">
    <property type="component" value="Unassembled WGS sequence"/>
</dbReference>
<reference evidence="1 2" key="1">
    <citation type="submission" date="2020-07" db="EMBL/GenBank/DDBJ databases">
        <title>Genomic Encyclopedia of Type Strains, Phase IV (KMG-IV): sequencing the most valuable type-strain genomes for metagenomic binning, comparative biology and taxonomic classification.</title>
        <authorList>
            <person name="Goeker M."/>
        </authorList>
    </citation>
    <scope>NUCLEOTIDE SEQUENCE [LARGE SCALE GENOMIC DNA]</scope>
    <source>
        <strain evidence="1 2">DSM 15730</strain>
    </source>
</reference>
<protein>
    <submittedName>
        <fullName evidence="1">Uncharacterized protein</fullName>
    </submittedName>
</protein>
<dbReference type="EMBL" id="JACDUT010000002">
    <property type="protein sequence ID" value="MBA2874182.1"/>
    <property type="molecule type" value="Genomic_DNA"/>
</dbReference>
<evidence type="ECO:0000313" key="1">
    <source>
        <dbReference type="EMBL" id="MBA2874182.1"/>
    </source>
</evidence>
<sequence>MKINIDAKSLIIKNDITEHCSAISLQGGSHREADLSFDSSLEQQVLLEFPDHFLPLLANETIQERIRTLQISTFETGFAQSICLFSAFEWKILEFKLLIISKNIKKRKGIIAWGK</sequence>
<comment type="caution">
    <text evidence="1">The sequence shown here is derived from an EMBL/GenBank/DDBJ whole genome shotgun (WGS) entry which is preliminary data.</text>
</comment>
<keyword evidence="2" id="KW-1185">Reference proteome</keyword>
<evidence type="ECO:0000313" key="2">
    <source>
        <dbReference type="Proteomes" id="UP000523087"/>
    </source>
</evidence>